<dbReference type="Proteomes" id="UP000254258">
    <property type="component" value="Unassembled WGS sequence"/>
</dbReference>
<proteinExistence type="predicted"/>
<feature type="compositionally biased region" description="Basic and acidic residues" evidence="2">
    <location>
        <begin position="1612"/>
        <end position="1623"/>
    </location>
</feature>
<dbReference type="Gene3D" id="2.180.10.10">
    <property type="entry name" value="RHS repeat-associated core"/>
    <property type="match status" value="2"/>
</dbReference>
<dbReference type="Pfam" id="PF05593">
    <property type="entry name" value="RHS_repeat"/>
    <property type="match status" value="2"/>
</dbReference>
<feature type="chain" id="PRO_5016992946" evidence="3">
    <location>
        <begin position="21"/>
        <end position="1623"/>
    </location>
</feature>
<name>A0A370WYK8_9GAMM</name>
<evidence type="ECO:0000313" key="6">
    <source>
        <dbReference type="Proteomes" id="UP000254258"/>
    </source>
</evidence>
<dbReference type="InterPro" id="IPR056823">
    <property type="entry name" value="TEN-like_YD-shell"/>
</dbReference>
<organism evidence="5 6">
    <name type="scientific">Dyella monticola</name>
    <dbReference type="NCBI Taxonomy" id="1927958"/>
    <lineage>
        <taxon>Bacteria</taxon>
        <taxon>Pseudomonadati</taxon>
        <taxon>Pseudomonadota</taxon>
        <taxon>Gammaproteobacteria</taxon>
        <taxon>Lysobacterales</taxon>
        <taxon>Rhodanobacteraceae</taxon>
        <taxon>Dyella</taxon>
    </lineage>
</organism>
<dbReference type="InterPro" id="IPR036116">
    <property type="entry name" value="FN3_sf"/>
</dbReference>
<keyword evidence="3" id="KW-0732">Signal</keyword>
<evidence type="ECO:0000313" key="5">
    <source>
        <dbReference type="EMBL" id="RDS81202.1"/>
    </source>
</evidence>
<evidence type="ECO:0000256" key="2">
    <source>
        <dbReference type="SAM" id="MobiDB-lite"/>
    </source>
</evidence>
<dbReference type="Gene3D" id="2.60.40.10">
    <property type="entry name" value="Immunoglobulins"/>
    <property type="match status" value="2"/>
</dbReference>
<reference evidence="5 6" key="1">
    <citation type="submission" date="2018-07" db="EMBL/GenBank/DDBJ databases">
        <title>Dyella monticola sp. nov. and Dyella psychrodurans sp. nov. isolated from monsoon evergreen broad-leaved forest soil of Dinghu Mountain, China.</title>
        <authorList>
            <person name="Gao Z."/>
            <person name="Qiu L."/>
        </authorList>
    </citation>
    <scope>NUCLEOTIDE SEQUENCE [LARGE SCALE GENOMIC DNA]</scope>
    <source>
        <strain evidence="5 6">4G-K06</strain>
    </source>
</reference>
<evidence type="ECO:0000256" key="3">
    <source>
        <dbReference type="SAM" id="SignalP"/>
    </source>
</evidence>
<keyword evidence="6" id="KW-1185">Reference proteome</keyword>
<evidence type="ECO:0000259" key="4">
    <source>
        <dbReference type="Pfam" id="PF25023"/>
    </source>
</evidence>
<dbReference type="OrthoDB" id="6904246at2"/>
<dbReference type="InterPro" id="IPR013783">
    <property type="entry name" value="Ig-like_fold"/>
</dbReference>
<gene>
    <name evidence="5" type="ORF">DWU98_11730</name>
</gene>
<dbReference type="EMBL" id="QRBE01000006">
    <property type="protein sequence ID" value="RDS81202.1"/>
    <property type="molecule type" value="Genomic_DNA"/>
</dbReference>
<feature type="region of interest" description="Disordered" evidence="2">
    <location>
        <begin position="1599"/>
        <end position="1623"/>
    </location>
</feature>
<dbReference type="RefSeq" id="WP_115495757.1">
    <property type="nucleotide sequence ID" value="NZ_QRBE01000006.1"/>
</dbReference>
<dbReference type="InterPro" id="IPR031325">
    <property type="entry name" value="RHS_repeat"/>
</dbReference>
<accession>A0A370WYK8</accession>
<feature type="domain" description="Teneurin-like YD-shell" evidence="4">
    <location>
        <begin position="1126"/>
        <end position="1287"/>
    </location>
</feature>
<keyword evidence="1" id="KW-0677">Repeat</keyword>
<sequence length="1623" mass="176262">MRFTPHGFAGVLLLWGGVDAAVAQSATPQQELRAYVGIKDSVPLPDAGAFGEQINPLTGELTLVQTDAWLRTNGFPLSVARSFTPGGFPEGTPHTGAFGDWQLELPRITTLTVRGSDGHGWQVAGPNPYARCSAFASPPPVLTSVELSSRGKTRGLIGTGPIYSGGTIGAGSDGSALNPDAIDSNAWWQGYQLIVPGQGEQEILHRDAGNTLAVNGTPANYPLVTTRQWQIGCLGATDNGEPGEAFIAVAPDGTKYTLNHLVYQAASDLSLTDLGVVARERASMLVTRMEDRFGNVQEFIYDGDRLVTVANPNEMQLDLTYRTDVPTLVDQVILRPYTANPRKWTYRYANLGTGHETLTGVTRPDGTAWGYDLQTLAEATLDYSGTTTCNAVAPFDATQTFTGSMFDPNGLTEHLIMAGMRHGRAQVKNDCSIAANFPWVPSQYDTISLVQRSYYGANVGTLAWTYRYAAAAVSPAWMEIVDPDQHITRFTFSNVADETEGHLLALDTDRHADGSASRSIHFDYAAANVGPYPALLGKAASSRVNAAALGSVTPLTKQTLVQDGDSYLTEWNAFNRFGQPTQTRRSNTIAGQPVLETRTDYLNDLPHWVVGLSQAITDLADNTVIRQNVYDLAQVTLKETYRFGLKQASYTYDAQGHVASVTDGNGLVTHYQNYVMGNPVTTLYADGTNESRWPDDFGNIATYIDRAGVTTTADYDVMGRITHLHAPQGDGTTWNDTYYRYLYGEWSETGVRETHWRYGVTRGDADAIVDYDALMRPYIRSMRSGPVGVAPYISTAYAYDWRDRPLFTSYPSSISANTAQLNQGVRVDYDALDRLTASHQDSEQGVLTTTLAYLNGARTQLTDPKGAITTTSYQVLGAPSTSTVLQVQAPEGITQTIARDTYGLPLSLVQSGLYQNASVSLTRSYVYDEHKRLCRTIEPETGSTVVDYDAGSRVIWSAQGLSINAAGCGREQVADGAKTQRGYDAMNRVLSVAYPAGTLPSQFTYDAMGHITSADTGLSRWIYAYNKLGLPASETLMVDGLPYTLQYTYDANGSLASTTYPDGRVIAYAPDAWGRPTQAGSFASAARYLPSGELEYFKYGNGIEYVTDQNARQLPNNLSYVLPNGSLLFSQDFSYDKNGNLTQANDLLQGVGSQRAFQYDTLDRLTHATLPGAANSETYNYDPLNNLRHITADTGLQRDYLYDPFNRLSSAVGSDGHPHQFVYDNRGNTIQRDATPLTFDFANRLTEVSGRESYVYDAFGRRVLKTRLGVGGNKTYYVYSNQTGQLMLERDNDVASSETDYIYLGSMLVAQATTRKHDLPGAISFVPASPSNGDYTVAWGSSDGATAYELQEQYNGGAWNTIYRGAQPSTNLAGHQGGTYLYQVRTCSSTCGGWVVSSPMGVTPAAISAIRIPSGVQRGAYTIRWDPTVGATRYDIDELSGDSLIPVSRRVASDITGNAVQLPGNANGFYRYRVLAKSEYGDRGWSAPSDTVQVDVLPPDPPPAPPASPAFTTPPPPYDWPVAKFPANVVVEWDPVARASRYEITIAEPSVLYTTTDIRQSVGINQAGTYYVSVRACNDVGCSNWNHWGPFSMHLAGGPGGGGPAMQSTRRGGAERVDQAGKP</sequence>
<evidence type="ECO:0000256" key="1">
    <source>
        <dbReference type="ARBA" id="ARBA00022737"/>
    </source>
</evidence>
<dbReference type="SUPFAM" id="SSF49265">
    <property type="entry name" value="Fibronectin type III"/>
    <property type="match status" value="1"/>
</dbReference>
<dbReference type="PANTHER" id="PTHR32305">
    <property type="match status" value="1"/>
</dbReference>
<protein>
    <submittedName>
        <fullName evidence="5">RHS repeat protein</fullName>
    </submittedName>
</protein>
<feature type="signal peptide" evidence="3">
    <location>
        <begin position="1"/>
        <end position="20"/>
    </location>
</feature>
<dbReference type="InterPro" id="IPR050708">
    <property type="entry name" value="T6SS_VgrG/RHS"/>
</dbReference>
<comment type="caution">
    <text evidence="5">The sequence shown here is derived from an EMBL/GenBank/DDBJ whole genome shotgun (WGS) entry which is preliminary data.</text>
</comment>
<dbReference type="PANTHER" id="PTHR32305:SF15">
    <property type="entry name" value="PROTEIN RHSA-RELATED"/>
    <property type="match status" value="1"/>
</dbReference>
<dbReference type="Pfam" id="PF25023">
    <property type="entry name" value="TEN_YD-shell"/>
    <property type="match status" value="1"/>
</dbReference>